<proteinExistence type="predicted"/>
<dbReference type="Pfam" id="PF13635">
    <property type="entry name" value="DUF4143"/>
    <property type="match status" value="1"/>
</dbReference>
<sequence length="370" mass="42082">MKKKTAFLDCSKAIDRKKLENPDLFFSTRRTHLILLDEIQFMPQILPAIRKELDFYKKPGRFILVSSLNPDSIAGFSLPPKTNLPAKNDLKPHPKTSGRSNGKMVFRDLEGIGLKEALAVKLSRNRHWFRGGYPQALKSKSDKAFLHWTDNFIHQYLSQELPFYSDLRLSPDKMLNCLKMIASFNGNILNLEQLARSLGITGPTAKRYLDQLENAYLLRNLSPWLPNDKKRLIRSPKIYLRDSGLLHTLLGIDSHTNLCTHMAVGGSWEAYVVNEICKALPTRISAHYYRTQHGAEADLVLVKNNRPIACIDISYSSEPTPNKGFRQCIADLTTKKNFIIYPGKTNLTGFDNIRIISLESLLDKFLPALL</sequence>
<name>A0ABR7MD36_9BACT</name>
<evidence type="ECO:0000313" key="3">
    <source>
        <dbReference type="Proteomes" id="UP000765802"/>
    </source>
</evidence>
<organism evidence="2 3">
    <name type="scientific">Flavihumibacter stibioxidans</name>
    <dbReference type="NCBI Taxonomy" id="1834163"/>
    <lineage>
        <taxon>Bacteria</taxon>
        <taxon>Pseudomonadati</taxon>
        <taxon>Bacteroidota</taxon>
        <taxon>Chitinophagia</taxon>
        <taxon>Chitinophagales</taxon>
        <taxon>Chitinophagaceae</taxon>
        <taxon>Flavihumibacter</taxon>
    </lineage>
</organism>
<comment type="caution">
    <text evidence="2">The sequence shown here is derived from an EMBL/GenBank/DDBJ whole genome shotgun (WGS) entry which is preliminary data.</text>
</comment>
<evidence type="ECO:0000313" key="2">
    <source>
        <dbReference type="EMBL" id="MBC6492881.1"/>
    </source>
</evidence>
<dbReference type="EMBL" id="MBUA01000029">
    <property type="protein sequence ID" value="MBC6492881.1"/>
    <property type="molecule type" value="Genomic_DNA"/>
</dbReference>
<reference evidence="2 3" key="1">
    <citation type="submission" date="2016-07" db="EMBL/GenBank/DDBJ databases">
        <title>Genome analysis of Flavihumibacter stibioxidans YS-17.</title>
        <authorList>
            <person name="Shi K."/>
            <person name="Han Y."/>
            <person name="Wang G."/>
        </authorList>
    </citation>
    <scope>NUCLEOTIDE SEQUENCE [LARGE SCALE GENOMIC DNA]</scope>
    <source>
        <strain evidence="2 3">YS-17</strain>
    </source>
</reference>
<feature type="domain" description="DUF4143" evidence="1">
    <location>
        <begin position="170"/>
        <end position="315"/>
    </location>
</feature>
<evidence type="ECO:0000259" key="1">
    <source>
        <dbReference type="Pfam" id="PF13635"/>
    </source>
</evidence>
<accession>A0ABR7MD36</accession>
<dbReference type="Proteomes" id="UP000765802">
    <property type="component" value="Unassembled WGS sequence"/>
</dbReference>
<dbReference type="PANTHER" id="PTHR43566">
    <property type="entry name" value="CONSERVED PROTEIN"/>
    <property type="match status" value="1"/>
</dbReference>
<dbReference type="PANTHER" id="PTHR43566:SF2">
    <property type="entry name" value="DUF4143 DOMAIN-CONTAINING PROTEIN"/>
    <property type="match status" value="1"/>
</dbReference>
<gene>
    <name evidence="2" type="ORF">BC349_17625</name>
</gene>
<dbReference type="InterPro" id="IPR025420">
    <property type="entry name" value="DUF4143"/>
</dbReference>
<protein>
    <recommendedName>
        <fullName evidence="1">DUF4143 domain-containing protein</fullName>
    </recommendedName>
</protein>
<keyword evidence="3" id="KW-1185">Reference proteome</keyword>